<name>A0ABN7W0F2_GIGMA</name>
<proteinExistence type="predicted"/>
<evidence type="ECO:0000313" key="1">
    <source>
        <dbReference type="EMBL" id="CAG8809111.1"/>
    </source>
</evidence>
<accession>A0ABN7W0F2</accession>
<gene>
    <name evidence="1" type="ORF">GMARGA_LOCUS24825</name>
</gene>
<keyword evidence="2" id="KW-1185">Reference proteome</keyword>
<feature type="non-terminal residue" evidence="1">
    <location>
        <position position="1"/>
    </location>
</feature>
<evidence type="ECO:0000313" key="2">
    <source>
        <dbReference type="Proteomes" id="UP000789901"/>
    </source>
</evidence>
<reference evidence="1 2" key="1">
    <citation type="submission" date="2021-06" db="EMBL/GenBank/DDBJ databases">
        <authorList>
            <person name="Kallberg Y."/>
            <person name="Tangrot J."/>
            <person name="Rosling A."/>
        </authorList>
    </citation>
    <scope>NUCLEOTIDE SEQUENCE [LARGE SCALE GENOMIC DNA]</scope>
    <source>
        <strain evidence="1 2">120-4 pot B 10/14</strain>
    </source>
</reference>
<dbReference type="Proteomes" id="UP000789901">
    <property type="component" value="Unassembled WGS sequence"/>
</dbReference>
<comment type="caution">
    <text evidence="1">The sequence shown here is derived from an EMBL/GenBank/DDBJ whole genome shotgun (WGS) entry which is preliminary data.</text>
</comment>
<sequence length="255" mass="30007">VRTLVDSRRGTWSVERVRQAAIAYADNTTWLGKSKEEIESILAIEEKGRKNLIRGLQDMGIFFVEQLLDQNGNRRAVKEELIGDTNNTYILRMATDSEEDYRKRRYKVLTENWRIVEDTNSLEKSSIKVFQCIEKQKEDGSSKIVKEEKRVCPIPTDMLEEMQKMGHEMKKTLEQQLQSNREKNSNILVFYTDGSLKFIEDRSKMRAGWVQKYYRVELGTRAFLRKVFDAKNSTRWHESKAVQGFKQEGNEEKYN</sequence>
<organism evidence="1 2">
    <name type="scientific">Gigaspora margarita</name>
    <dbReference type="NCBI Taxonomy" id="4874"/>
    <lineage>
        <taxon>Eukaryota</taxon>
        <taxon>Fungi</taxon>
        <taxon>Fungi incertae sedis</taxon>
        <taxon>Mucoromycota</taxon>
        <taxon>Glomeromycotina</taxon>
        <taxon>Glomeromycetes</taxon>
        <taxon>Diversisporales</taxon>
        <taxon>Gigasporaceae</taxon>
        <taxon>Gigaspora</taxon>
    </lineage>
</organism>
<protein>
    <submittedName>
        <fullName evidence="1">26757_t:CDS:1</fullName>
    </submittedName>
</protein>
<dbReference type="EMBL" id="CAJVQB010026693">
    <property type="protein sequence ID" value="CAG8809111.1"/>
    <property type="molecule type" value="Genomic_DNA"/>
</dbReference>